<dbReference type="Pfam" id="PF00053">
    <property type="entry name" value="EGF_laminin"/>
    <property type="match status" value="3"/>
</dbReference>
<keyword evidence="4" id="KW-0325">Glycoprotein</keyword>
<comment type="caution">
    <text evidence="7">The sequence shown here is derived from an EMBL/GenBank/DDBJ whole genome shotgun (WGS) entry which is preliminary data.</text>
</comment>
<dbReference type="SMART" id="SM00136">
    <property type="entry name" value="LamNT"/>
    <property type="match status" value="1"/>
</dbReference>
<dbReference type="AlphaFoldDB" id="A0A8J1TIP6"/>
<dbReference type="GO" id="GO:0005604">
    <property type="term" value="C:basement membrane"/>
    <property type="evidence" value="ECO:0007669"/>
    <property type="project" value="TreeGrafter"/>
</dbReference>
<dbReference type="PRINTS" id="PR00011">
    <property type="entry name" value="EGFLAMININ"/>
</dbReference>
<dbReference type="PANTHER" id="PTHR10574">
    <property type="entry name" value="NETRIN/LAMININ-RELATED"/>
    <property type="match status" value="1"/>
</dbReference>
<reference evidence="7" key="1">
    <citation type="submission" date="2022-03" db="EMBL/GenBank/DDBJ databases">
        <authorList>
            <person name="Martin C."/>
        </authorList>
    </citation>
    <scope>NUCLEOTIDE SEQUENCE</scope>
</reference>
<feature type="disulfide bond" evidence="6">
    <location>
        <begin position="371"/>
        <end position="380"/>
    </location>
</feature>
<dbReference type="FunFam" id="2.10.25.10:FF:000067">
    <property type="entry name" value="Laminin subunit gamma 1"/>
    <property type="match status" value="1"/>
</dbReference>
<dbReference type="GO" id="GO:0009888">
    <property type="term" value="P:tissue development"/>
    <property type="evidence" value="ECO:0007669"/>
    <property type="project" value="TreeGrafter"/>
</dbReference>
<evidence type="ECO:0000256" key="3">
    <source>
        <dbReference type="ARBA" id="ARBA00023157"/>
    </source>
</evidence>
<gene>
    <name evidence="7" type="ORF">OFUS_LOCUS5050</name>
</gene>
<keyword evidence="8" id="KW-1185">Reference proteome</keyword>
<protein>
    <submittedName>
        <fullName evidence="7">Uncharacterized protein</fullName>
    </submittedName>
</protein>
<dbReference type="InterPro" id="IPR008211">
    <property type="entry name" value="Laminin_N"/>
</dbReference>
<dbReference type="OrthoDB" id="5984158at2759"/>
<dbReference type="PROSITE" id="PS51117">
    <property type="entry name" value="LAMININ_NTER"/>
    <property type="match status" value="1"/>
</dbReference>
<keyword evidence="3 6" id="KW-1015">Disulfide bond</keyword>
<evidence type="ECO:0000256" key="5">
    <source>
        <dbReference type="ARBA" id="ARBA00023292"/>
    </source>
</evidence>
<dbReference type="Gene3D" id="2.60.120.260">
    <property type="entry name" value="Galactose-binding domain-like"/>
    <property type="match status" value="1"/>
</dbReference>
<evidence type="ECO:0000256" key="6">
    <source>
        <dbReference type="PROSITE-ProRule" id="PRU00460"/>
    </source>
</evidence>
<dbReference type="Proteomes" id="UP000749559">
    <property type="component" value="Unassembled WGS sequence"/>
</dbReference>
<dbReference type="InterPro" id="IPR050440">
    <property type="entry name" value="Laminin/Netrin_ECM"/>
</dbReference>
<dbReference type="GO" id="GO:0009887">
    <property type="term" value="P:animal organ morphogenesis"/>
    <property type="evidence" value="ECO:0007669"/>
    <property type="project" value="TreeGrafter"/>
</dbReference>
<evidence type="ECO:0000256" key="1">
    <source>
        <dbReference type="ARBA" id="ARBA00022729"/>
    </source>
</evidence>
<evidence type="ECO:0000256" key="2">
    <source>
        <dbReference type="ARBA" id="ARBA00022737"/>
    </source>
</evidence>
<feature type="disulfide bond" evidence="6">
    <location>
        <begin position="418"/>
        <end position="427"/>
    </location>
</feature>
<name>A0A8J1TIP6_OWEFU</name>
<accession>A0A8J1TIP6</accession>
<evidence type="ECO:0000256" key="4">
    <source>
        <dbReference type="ARBA" id="ARBA00023180"/>
    </source>
</evidence>
<evidence type="ECO:0000313" key="8">
    <source>
        <dbReference type="Proteomes" id="UP000749559"/>
    </source>
</evidence>
<dbReference type="CDD" id="cd00055">
    <property type="entry name" value="EGF_Lam"/>
    <property type="match status" value="3"/>
</dbReference>
<feature type="disulfide bond" evidence="6">
    <location>
        <begin position="398"/>
        <end position="410"/>
    </location>
</feature>
<dbReference type="EMBL" id="CAIIXF020000002">
    <property type="protein sequence ID" value="CAH1778081.1"/>
    <property type="molecule type" value="Genomic_DNA"/>
</dbReference>
<dbReference type="Gene3D" id="2.10.25.10">
    <property type="entry name" value="Laminin"/>
    <property type="match status" value="2"/>
</dbReference>
<sequence>MVGRFCKVLIGLVYLRLLLDVCTAQGVYSRCYDTEGRAKSCMPGYENAAFNVPVKATNTCGEKSVSNENGEPIEYCKKTGYTQNTCSICNASDAGLSHPATNINDLDNYVTKTWWQSETMLQGNVQYPSMVNITLNLGKSFDITALRIKFKSSRPESFAIYNQETEDGDWIPYQFYSASCEETYGKSKHTHWIISGATEAICTDKYSDISPSTGGIVMFSTLEKRPGARKFEESDVLQKWVTARGIRLVLSRINTWGDEVFGEPQVLKSYFYAISDISVGGRCKCNGHAGKCVNSTEQGLEGQLVCSCEHNTTGPDCGECLPFYNNKPWKRATDTDGNACEACNCNGKSDRCYFDQSLFEASGEGGHCLNCRENTTGPHCENCKENYYLSQEGRCENCACNSTGSENLQCDRTGQCRCKPGVEGKKCDRCSANYYGFSSTGCKECACLRNGSLDVEKPCHPDFGTCHCDEFANGTGSNDCRKNNELKKLQAFNSAIQAISEQCRLIQSIGGEVGGMAVLGSKFVSFGTNNGDISIKPLKDAFTLNLATLSDSTASKIKRNSESDRKKLVRKVRKALNSIVKGGKFPFKAVRKGSFKVLNWPVDIVQGRNLNKLNMPALRIILQAVPRMKLQRMAP</sequence>
<proteinExistence type="predicted"/>
<dbReference type="SMART" id="SM00180">
    <property type="entry name" value="EGF_Lam"/>
    <property type="match status" value="3"/>
</dbReference>
<dbReference type="PROSITE" id="PS50027">
    <property type="entry name" value="EGF_LAM_2"/>
    <property type="match status" value="2"/>
</dbReference>
<organism evidence="7 8">
    <name type="scientific">Owenia fusiformis</name>
    <name type="common">Polychaete worm</name>
    <dbReference type="NCBI Taxonomy" id="6347"/>
    <lineage>
        <taxon>Eukaryota</taxon>
        <taxon>Metazoa</taxon>
        <taxon>Spiralia</taxon>
        <taxon>Lophotrochozoa</taxon>
        <taxon>Annelida</taxon>
        <taxon>Polychaeta</taxon>
        <taxon>Sedentaria</taxon>
        <taxon>Canalipalpata</taxon>
        <taxon>Sabellida</taxon>
        <taxon>Oweniida</taxon>
        <taxon>Oweniidae</taxon>
        <taxon>Owenia</taxon>
    </lineage>
</organism>
<keyword evidence="1" id="KW-0732">Signal</keyword>
<dbReference type="SUPFAM" id="SSF57196">
    <property type="entry name" value="EGF/Laminin"/>
    <property type="match status" value="3"/>
</dbReference>
<dbReference type="FunFam" id="2.10.25.10:FF:000166">
    <property type="entry name" value="laminin subunit gamma-1"/>
    <property type="match status" value="1"/>
</dbReference>
<dbReference type="PROSITE" id="PS01248">
    <property type="entry name" value="EGF_LAM_1"/>
    <property type="match status" value="1"/>
</dbReference>
<keyword evidence="2" id="KW-0677">Repeat</keyword>
<dbReference type="PANTHER" id="PTHR10574:SF435">
    <property type="entry name" value="LAMININ SUBUNIT GAMMA-1"/>
    <property type="match status" value="1"/>
</dbReference>
<keyword evidence="5 6" id="KW-0424">Laminin EGF-like domain</keyword>
<dbReference type="Pfam" id="PF00055">
    <property type="entry name" value="Laminin_N"/>
    <property type="match status" value="1"/>
</dbReference>
<comment type="caution">
    <text evidence="6">Lacks conserved residue(s) required for the propagation of feature annotation.</text>
</comment>
<dbReference type="InterPro" id="IPR002049">
    <property type="entry name" value="LE_dom"/>
</dbReference>
<dbReference type="GO" id="GO:0007411">
    <property type="term" value="P:axon guidance"/>
    <property type="evidence" value="ECO:0007669"/>
    <property type="project" value="TreeGrafter"/>
</dbReference>
<evidence type="ECO:0000313" key="7">
    <source>
        <dbReference type="EMBL" id="CAH1778081.1"/>
    </source>
</evidence>